<keyword evidence="3 6" id="KW-0808">Transferase</keyword>
<dbReference type="Pfam" id="PF05958">
    <property type="entry name" value="tRNA_U5-meth_tr"/>
    <property type="match status" value="1"/>
</dbReference>
<dbReference type="EC" id="2.1.1.190" evidence="9"/>
<dbReference type="GO" id="GO:0051539">
    <property type="term" value="F:4 iron, 4 sulfur cluster binding"/>
    <property type="evidence" value="ECO:0007669"/>
    <property type="project" value="UniProtKB-KW"/>
</dbReference>
<name>A0A520MII5_9GAMM</name>
<dbReference type="InterPro" id="IPR030390">
    <property type="entry name" value="MeTrfase_TrmA_AS"/>
</dbReference>
<feature type="binding site" evidence="6">
    <location>
        <position position="317"/>
    </location>
    <ligand>
        <name>S-adenosyl-L-methionine</name>
        <dbReference type="ChEBI" id="CHEBI:59789"/>
    </ligand>
</feature>
<dbReference type="PANTHER" id="PTHR11061:SF49">
    <property type="entry name" value="23S RRNA (URACIL(1939)-C(5))-METHYLTRANSFERASE RLMD"/>
    <property type="match status" value="1"/>
</dbReference>
<evidence type="ECO:0000256" key="7">
    <source>
        <dbReference type="PROSITE-ProRule" id="PRU10015"/>
    </source>
</evidence>
<dbReference type="InterPro" id="IPR029063">
    <property type="entry name" value="SAM-dependent_MTases_sf"/>
</dbReference>
<dbReference type="PROSITE" id="PS51687">
    <property type="entry name" value="SAM_MT_RNA_M5U"/>
    <property type="match status" value="1"/>
</dbReference>
<evidence type="ECO:0000259" key="8">
    <source>
        <dbReference type="PROSITE" id="PS50926"/>
    </source>
</evidence>
<protein>
    <submittedName>
        <fullName evidence="9">23S rRNA (Uracil(1939)-C(5))-methyltransferase RlmD</fullName>
        <ecNumber evidence="9">2.1.1.190</ecNumber>
    </submittedName>
</protein>
<evidence type="ECO:0000313" key="9">
    <source>
        <dbReference type="EMBL" id="RZO21023.1"/>
    </source>
</evidence>
<dbReference type="InterPro" id="IPR002792">
    <property type="entry name" value="TRAM_dom"/>
</dbReference>
<dbReference type="EMBL" id="SHBP01000002">
    <property type="protein sequence ID" value="RZO21023.1"/>
    <property type="molecule type" value="Genomic_DNA"/>
</dbReference>
<keyword evidence="1" id="KW-0479">Metal-binding</keyword>
<dbReference type="InterPro" id="IPR030391">
    <property type="entry name" value="MeTrfase_TrmA_CS"/>
</dbReference>
<dbReference type="Gene3D" id="2.40.50.1070">
    <property type="match status" value="1"/>
</dbReference>
<keyword evidence="1" id="KW-0408">Iron</keyword>
<feature type="binding site" evidence="6">
    <location>
        <position position="296"/>
    </location>
    <ligand>
        <name>S-adenosyl-L-methionine</name>
        <dbReference type="ChEBI" id="CHEBI:59789"/>
    </ligand>
</feature>
<keyword evidence="1" id="KW-0004">4Fe-4S</keyword>
<feature type="active site" evidence="7">
    <location>
        <position position="393"/>
    </location>
</feature>
<dbReference type="SUPFAM" id="SSF53335">
    <property type="entry name" value="S-adenosyl-L-methionine-dependent methyltransferases"/>
    <property type="match status" value="1"/>
</dbReference>
<sequence length="435" mass="48368">MSGNKTLGLEISDLLHDGRGVGRINGKAYFVEGALPSETIEFRLIREKRNFGEGRVSKIVSPSAHRVDPRCEYFSRCGGCTLQHLEHNQQIEYKKQQVLNNLQRIQVQPENTLPSLIGPKWHYRRRARLAVQRARDGQFLVGFRNAGTNRIEPIAHCLVLDKALDAILTALPLILKDVPQDIKIFEIELLAADNALAVSVEASKSLKQAGEIAIFNALSMVNDIPTQLWWKSSKKSQFQRIGENHKPLYVHVSDQIKLNCEPGQFIQVNSDINRRMIDQLLDLLPVGNRGTVVDLFCGSGNLSLPLAQHFDHLVGVEGLQDLVDGATENAQRNGIDNVRFIIADLNDAASLKTVSKLAKSIDLVVLDPPRSGAPAVMSWINNSGAKRVIYISCHPATMVRDTTALVQKGYKLKDIGVIDMFPHTAHIETMALFEK</sequence>
<evidence type="ECO:0000256" key="2">
    <source>
        <dbReference type="ARBA" id="ARBA00022603"/>
    </source>
</evidence>
<feature type="binding site" evidence="6">
    <location>
        <position position="367"/>
    </location>
    <ligand>
        <name>S-adenosyl-L-methionine</name>
        <dbReference type="ChEBI" id="CHEBI:59789"/>
    </ligand>
</feature>
<dbReference type="PROSITE" id="PS01230">
    <property type="entry name" value="TRMA_1"/>
    <property type="match status" value="1"/>
</dbReference>
<evidence type="ECO:0000256" key="4">
    <source>
        <dbReference type="ARBA" id="ARBA00022691"/>
    </source>
</evidence>
<dbReference type="Gene3D" id="2.40.50.140">
    <property type="entry name" value="Nucleic acid-binding proteins"/>
    <property type="match status" value="1"/>
</dbReference>
<feature type="domain" description="TRAM" evidence="8">
    <location>
        <begin position="1"/>
        <end position="58"/>
    </location>
</feature>
<evidence type="ECO:0000256" key="6">
    <source>
        <dbReference type="PROSITE-ProRule" id="PRU01024"/>
    </source>
</evidence>
<dbReference type="GO" id="GO:0070041">
    <property type="term" value="F:rRNA (uridine-C5-)-methyltransferase activity"/>
    <property type="evidence" value="ECO:0007669"/>
    <property type="project" value="TreeGrafter"/>
</dbReference>
<dbReference type="AlphaFoldDB" id="A0A520MII5"/>
<comment type="caution">
    <text evidence="9">The sequence shown here is derived from an EMBL/GenBank/DDBJ whole genome shotgun (WGS) entry which is preliminary data.</text>
</comment>
<dbReference type="NCBIfam" id="TIGR00479">
    <property type="entry name" value="rumA"/>
    <property type="match status" value="1"/>
</dbReference>
<evidence type="ECO:0000256" key="5">
    <source>
        <dbReference type="ARBA" id="ARBA00023014"/>
    </source>
</evidence>
<evidence type="ECO:0000313" key="10">
    <source>
        <dbReference type="Proteomes" id="UP000315889"/>
    </source>
</evidence>
<feature type="binding site" evidence="6">
    <location>
        <position position="267"/>
    </location>
    <ligand>
        <name>S-adenosyl-L-methionine</name>
        <dbReference type="ChEBI" id="CHEBI:59789"/>
    </ligand>
</feature>
<dbReference type="Proteomes" id="UP000315889">
    <property type="component" value="Unassembled WGS sequence"/>
</dbReference>
<keyword evidence="2 6" id="KW-0489">Methyltransferase</keyword>
<dbReference type="Pfam" id="PF01938">
    <property type="entry name" value="TRAM"/>
    <property type="match status" value="1"/>
</dbReference>
<comment type="similarity">
    <text evidence="6">Belongs to the class I-like SAM-binding methyltransferase superfamily. RNA M5U methyltransferase family.</text>
</comment>
<dbReference type="FunFam" id="2.40.50.140:FF:000097">
    <property type="entry name" value="23S rRNA (uracil(1939)-C(5))-methyltransferase RlmD"/>
    <property type="match status" value="1"/>
</dbReference>
<accession>A0A520MII5</accession>
<keyword evidence="5" id="KW-0411">Iron-sulfur</keyword>
<dbReference type="InterPro" id="IPR010280">
    <property type="entry name" value="U5_MeTrfase_fam"/>
</dbReference>
<dbReference type="Gene3D" id="3.40.50.150">
    <property type="entry name" value="Vaccinia Virus protein VP39"/>
    <property type="match status" value="1"/>
</dbReference>
<dbReference type="SUPFAM" id="SSF50249">
    <property type="entry name" value="Nucleic acid-binding proteins"/>
    <property type="match status" value="1"/>
</dbReference>
<gene>
    <name evidence="9" type="primary">rlmD</name>
    <name evidence="9" type="ORF">EVB03_01985</name>
</gene>
<proteinExistence type="inferred from homology"/>
<keyword evidence="4 6" id="KW-0949">S-adenosyl-L-methionine</keyword>
<dbReference type="PROSITE" id="PS50926">
    <property type="entry name" value="TRAM"/>
    <property type="match status" value="1"/>
</dbReference>
<reference evidence="9 10" key="1">
    <citation type="submission" date="2019-02" db="EMBL/GenBank/DDBJ databases">
        <title>Prokaryotic population dynamics and viral predation in marine succession experiment using metagenomics: the confinement effect.</title>
        <authorList>
            <person name="Haro-Moreno J.M."/>
            <person name="Rodriguez-Valera F."/>
            <person name="Lopez-Perez M."/>
        </authorList>
    </citation>
    <scope>NUCLEOTIDE SEQUENCE [LARGE SCALE GENOMIC DNA]</scope>
    <source>
        <strain evidence="9">MED-G170</strain>
    </source>
</reference>
<evidence type="ECO:0000256" key="1">
    <source>
        <dbReference type="ARBA" id="ARBA00022485"/>
    </source>
</evidence>
<organism evidence="9 10">
    <name type="scientific">SAR92 clade bacterium</name>
    <dbReference type="NCBI Taxonomy" id="2315479"/>
    <lineage>
        <taxon>Bacteria</taxon>
        <taxon>Pseudomonadati</taxon>
        <taxon>Pseudomonadota</taxon>
        <taxon>Gammaproteobacteria</taxon>
        <taxon>Cellvibrionales</taxon>
        <taxon>Porticoccaceae</taxon>
        <taxon>SAR92 clade</taxon>
    </lineage>
</organism>
<dbReference type="CDD" id="cd02440">
    <property type="entry name" value="AdoMet_MTases"/>
    <property type="match status" value="1"/>
</dbReference>
<dbReference type="GO" id="GO:0070475">
    <property type="term" value="P:rRNA base methylation"/>
    <property type="evidence" value="ECO:0007669"/>
    <property type="project" value="TreeGrafter"/>
</dbReference>
<dbReference type="PANTHER" id="PTHR11061">
    <property type="entry name" value="RNA M5U METHYLTRANSFERASE"/>
    <property type="match status" value="1"/>
</dbReference>
<dbReference type="InterPro" id="IPR012340">
    <property type="entry name" value="NA-bd_OB-fold"/>
</dbReference>
<feature type="active site" description="Nucleophile" evidence="6">
    <location>
        <position position="393"/>
    </location>
</feature>
<dbReference type="PROSITE" id="PS01231">
    <property type="entry name" value="TRMA_2"/>
    <property type="match status" value="1"/>
</dbReference>
<evidence type="ECO:0000256" key="3">
    <source>
        <dbReference type="ARBA" id="ARBA00022679"/>
    </source>
</evidence>